<evidence type="ECO:0000259" key="2">
    <source>
        <dbReference type="Pfam" id="PF23752"/>
    </source>
</evidence>
<feature type="domain" description="WDR11 second beta-propeller" evidence="2">
    <location>
        <begin position="461"/>
        <end position="598"/>
    </location>
</feature>
<dbReference type="EMBL" id="JACGCM010002533">
    <property type="protein sequence ID" value="KAF6139126.1"/>
    <property type="molecule type" value="Genomic_DNA"/>
</dbReference>
<reference evidence="3 4" key="1">
    <citation type="journal article" date="2020" name="IScience">
        <title>Genome Sequencing of the Endangered Kingdonia uniflora (Circaeasteraceae, Ranunculales) Reveals Potential Mechanisms of Evolutionary Specialization.</title>
        <authorList>
            <person name="Sun Y."/>
            <person name="Deng T."/>
            <person name="Zhang A."/>
            <person name="Moore M.J."/>
            <person name="Landis J.B."/>
            <person name="Lin N."/>
            <person name="Zhang H."/>
            <person name="Zhang X."/>
            <person name="Huang J."/>
            <person name="Zhang X."/>
            <person name="Sun H."/>
            <person name="Wang H."/>
        </authorList>
    </citation>
    <scope>NUCLEOTIDE SEQUENCE [LARGE SCALE GENOMIC DNA]</scope>
    <source>
        <strain evidence="3">TB1705</strain>
        <tissue evidence="3">Leaf</tissue>
    </source>
</reference>
<dbReference type="InterPro" id="IPR057853">
    <property type="entry name" value="Beta-prop_WDR11_2nd"/>
</dbReference>
<dbReference type="InterPro" id="IPR057852">
    <property type="entry name" value="Beta-prop_WDR11_1st"/>
</dbReference>
<dbReference type="OrthoDB" id="1291858at2759"/>
<feature type="domain" description="WDR11 first beta-propeller" evidence="1">
    <location>
        <begin position="225"/>
        <end position="371"/>
    </location>
</feature>
<dbReference type="Gene3D" id="2.130.10.10">
    <property type="entry name" value="YVTN repeat-like/Quinoprotein amine dehydrogenase"/>
    <property type="match status" value="1"/>
</dbReference>
<accession>A0A7J7L910</accession>
<dbReference type="InterPro" id="IPR036322">
    <property type="entry name" value="WD40_repeat_dom_sf"/>
</dbReference>
<dbReference type="Pfam" id="PF23751">
    <property type="entry name" value="Beta-prop_WDR11_1st"/>
    <property type="match status" value="2"/>
</dbReference>
<dbReference type="InterPro" id="IPR015943">
    <property type="entry name" value="WD40/YVTN_repeat-like_dom_sf"/>
</dbReference>
<dbReference type="InterPro" id="IPR039694">
    <property type="entry name" value="WDR11"/>
</dbReference>
<feature type="domain" description="WDR11 first beta-propeller" evidence="1">
    <location>
        <begin position="99"/>
        <end position="196"/>
    </location>
</feature>
<evidence type="ECO:0000313" key="4">
    <source>
        <dbReference type="Proteomes" id="UP000541444"/>
    </source>
</evidence>
<dbReference type="Proteomes" id="UP000541444">
    <property type="component" value="Unassembled WGS sequence"/>
</dbReference>
<gene>
    <name evidence="3" type="ORF">GIB67_009969</name>
</gene>
<dbReference type="PANTHER" id="PTHR14593:SF5">
    <property type="entry name" value="WD REPEAT-CONTAINING PROTEIN 11"/>
    <property type="match status" value="1"/>
</dbReference>
<proteinExistence type="predicted"/>
<evidence type="ECO:0000313" key="3">
    <source>
        <dbReference type="EMBL" id="KAF6139126.1"/>
    </source>
</evidence>
<feature type="domain" description="WDR11 second beta-propeller" evidence="2">
    <location>
        <begin position="622"/>
        <end position="653"/>
    </location>
</feature>
<sequence length="758" mass="82477">MSATPRLPQETYDCMFPGPPSCNNGGSVDCSTSGLFAYGTGSSIAIVETRSMQLVTVIPMPSPSTTSPLRDFLTHEPSNSHLVLAVGDRQGRIALWDLRVLGEGKGDVVIKEPQVNTVISDPYELLRLEKESNVGLYSPALAAFPTYIVRFCFSPQWRYMLFVTFPKELVVFDLQYERSLSCCGIPRGCGKFLDVLMIWFIAVILMGSSALGGVKSVHDVFNGSSIGTSVPSPAILAVNLCQTESTLQSFGKLYSGISDTFLPALDCDTHSSSSSESLLVSRTNLISISDDGEIWNWLLTVEGCRDAQNNLSDLDLLADEAHTTATDSAIDEPVLDAVKDIELTNSILNRPLNTALGNADFSFKISLVGQLHLLSSTLTGLSVPSLSLISTLARGGNSPAVSVPLVALGSQSGTIDIIDVSSNAVAESFSVHNNAIRGLRWLGNSRVVSFSYVQEPYKNIRHLLILFRDAPVEVWAMTKSPIMLISLALPFTVLEWTLPTAPRPYQNGPPRQSSATAVASPTADSKAIGLEGTTDDNSESFAFALVNGALGVFEVHGRRIRDFRPKWPSSSFVSSDGLVTAMAYRLPHVVMGDWSGFAGFSESISQFSLTTTIVWNPCLRTRLVPLWTDQNEPILLCIAGADSSFRMIEVNIVSLLFDVVGFDDHHGLSVVRQKLRKFQILPIRGNPKVLSRIDINCRHLSCNEVVARAELCLILRCSNERKSSSVSLPRAIKERYRPMPLCSPILFPTPHALIISSS</sequence>
<dbReference type="Pfam" id="PF23752">
    <property type="entry name" value="Beta-prop_WDR11_2nd"/>
    <property type="match status" value="3"/>
</dbReference>
<comment type="caution">
    <text evidence="3">The sequence shown here is derived from an EMBL/GenBank/DDBJ whole genome shotgun (WGS) entry which is preliminary data.</text>
</comment>
<keyword evidence="4" id="KW-1185">Reference proteome</keyword>
<protein>
    <submittedName>
        <fullName evidence="3">Uncharacterized protein</fullName>
    </submittedName>
</protein>
<dbReference type="SUPFAM" id="SSF50978">
    <property type="entry name" value="WD40 repeat-like"/>
    <property type="match status" value="2"/>
</dbReference>
<dbReference type="PANTHER" id="PTHR14593">
    <property type="entry name" value="WD REPEAT-CONTAINING PROTEIN 11"/>
    <property type="match status" value="1"/>
</dbReference>
<evidence type="ECO:0000259" key="1">
    <source>
        <dbReference type="Pfam" id="PF23751"/>
    </source>
</evidence>
<name>A0A7J7L910_9MAGN</name>
<dbReference type="GO" id="GO:0005737">
    <property type="term" value="C:cytoplasm"/>
    <property type="evidence" value="ECO:0007669"/>
    <property type="project" value="TreeGrafter"/>
</dbReference>
<dbReference type="AlphaFoldDB" id="A0A7J7L910"/>
<organism evidence="3 4">
    <name type="scientific">Kingdonia uniflora</name>
    <dbReference type="NCBI Taxonomy" id="39325"/>
    <lineage>
        <taxon>Eukaryota</taxon>
        <taxon>Viridiplantae</taxon>
        <taxon>Streptophyta</taxon>
        <taxon>Embryophyta</taxon>
        <taxon>Tracheophyta</taxon>
        <taxon>Spermatophyta</taxon>
        <taxon>Magnoliopsida</taxon>
        <taxon>Ranunculales</taxon>
        <taxon>Circaeasteraceae</taxon>
        <taxon>Kingdonia</taxon>
    </lineage>
</organism>
<feature type="domain" description="WDR11 second beta-propeller" evidence="2">
    <location>
        <begin position="373"/>
        <end position="455"/>
    </location>
</feature>